<proteinExistence type="predicted"/>
<protein>
    <submittedName>
        <fullName evidence="2">Uncharacterized protein</fullName>
    </submittedName>
</protein>
<accession>A0A8S5LXF3</accession>
<feature type="transmembrane region" description="Helical" evidence="1">
    <location>
        <begin position="12"/>
        <end position="28"/>
    </location>
</feature>
<dbReference type="EMBL" id="BK014764">
    <property type="protein sequence ID" value="DAD74717.1"/>
    <property type="molecule type" value="Genomic_DNA"/>
</dbReference>
<keyword evidence="1" id="KW-0812">Transmembrane</keyword>
<evidence type="ECO:0000256" key="1">
    <source>
        <dbReference type="SAM" id="Phobius"/>
    </source>
</evidence>
<keyword evidence="1" id="KW-0472">Membrane</keyword>
<keyword evidence="1" id="KW-1133">Transmembrane helix</keyword>
<name>A0A8S5LXF3_9CAUD</name>
<evidence type="ECO:0000313" key="2">
    <source>
        <dbReference type="EMBL" id="DAD74717.1"/>
    </source>
</evidence>
<sequence>MVVENYLKQQVYLLVIMNMILICSVSVWL</sequence>
<reference evidence="2" key="1">
    <citation type="journal article" date="2021" name="Proc. Natl. Acad. Sci. U.S.A.">
        <title>A Catalog of Tens of Thousands of Viruses from Human Metagenomes Reveals Hidden Associations with Chronic Diseases.</title>
        <authorList>
            <person name="Tisza M.J."/>
            <person name="Buck C.B."/>
        </authorList>
    </citation>
    <scope>NUCLEOTIDE SEQUENCE</scope>
    <source>
        <strain evidence="2">CtRQZ5</strain>
    </source>
</reference>
<organism evidence="2">
    <name type="scientific">CrAss-like virus sp. ctRQZ5</name>
    <dbReference type="NCBI Taxonomy" id="2826824"/>
    <lineage>
        <taxon>Viruses</taxon>
        <taxon>Duplodnaviria</taxon>
        <taxon>Heunggongvirae</taxon>
        <taxon>Uroviricota</taxon>
        <taxon>Caudoviricetes</taxon>
        <taxon>Crassvirales</taxon>
    </lineage>
</organism>